<dbReference type="PANTHER" id="PTHR32182">
    <property type="entry name" value="DNA REPLICATION AND REPAIR PROTEIN RECF"/>
    <property type="match status" value="1"/>
</dbReference>
<dbReference type="PANTHER" id="PTHR32182:SF0">
    <property type="entry name" value="DNA REPLICATION AND REPAIR PROTEIN RECF"/>
    <property type="match status" value="1"/>
</dbReference>
<sequence>MVIRRIELTDFRVYQHAIIELDPGVTAVIGRNAQGKTSLAEAMSYLSTLHSFRGVPNDALVRQGADSAYLRAVIVHDDGREILVEAEINRAGRNKVLVNKQRLGRVRDLLGVVRSTVFAPTDLQLVYEGPGVRRDMLDDALVALSPKLDTLRLEVDRIIKQRNVLLKQSHGRLTPDIEMTLDVWDTQFAQKGTQLGEARAKLIARLAPFVSEAYESLAAEATPIDLVYEPEWRSPGLVAALAAARQDDIRRGMSTVGPHRDDVVLHIKGMPAKSHASQGECRTLALALRLGIHRLVTEVVGTAPLLVLDDVLSELDPVRCESLLRNMPDGQVVITTAHVLPPAAHPDSIIHIANGQVVPTQPIQTEEQS</sequence>
<dbReference type="GO" id="GO:0006260">
    <property type="term" value="P:DNA replication"/>
    <property type="evidence" value="ECO:0007669"/>
    <property type="project" value="UniProtKB-KW"/>
</dbReference>
<dbReference type="AlphaFoldDB" id="A0A6J7PRQ2"/>
<dbReference type="GO" id="GO:0006302">
    <property type="term" value="P:double-strand break repair"/>
    <property type="evidence" value="ECO:0007669"/>
    <property type="project" value="TreeGrafter"/>
</dbReference>
<dbReference type="Gene3D" id="3.40.50.300">
    <property type="entry name" value="P-loop containing nucleotide triphosphate hydrolases"/>
    <property type="match status" value="1"/>
</dbReference>
<dbReference type="Gene3D" id="1.20.1050.90">
    <property type="entry name" value="RecF/RecN/SMC, N-terminal domain"/>
    <property type="match status" value="1"/>
</dbReference>
<dbReference type="InterPro" id="IPR003395">
    <property type="entry name" value="RecF/RecN/SMC_N"/>
</dbReference>
<dbReference type="InterPro" id="IPR027417">
    <property type="entry name" value="P-loop_NTPase"/>
</dbReference>
<dbReference type="InterPro" id="IPR042174">
    <property type="entry name" value="RecF_2"/>
</dbReference>
<evidence type="ECO:0000256" key="8">
    <source>
        <dbReference type="ARBA" id="ARBA00023125"/>
    </source>
</evidence>
<keyword evidence="7" id="KW-0067">ATP-binding</keyword>
<dbReference type="InterPro" id="IPR001238">
    <property type="entry name" value="DNA-binding_RecF"/>
</dbReference>
<keyword evidence="5" id="KW-0235">DNA replication</keyword>
<evidence type="ECO:0000256" key="7">
    <source>
        <dbReference type="ARBA" id="ARBA00022840"/>
    </source>
</evidence>
<keyword evidence="8" id="KW-0238">DNA-binding</keyword>
<keyword evidence="4" id="KW-0963">Cytoplasm</keyword>
<dbReference type="Pfam" id="PF02463">
    <property type="entry name" value="SMC_N"/>
    <property type="match status" value="1"/>
</dbReference>
<protein>
    <recommendedName>
        <fullName evidence="3">DNA replication and repair protein RecF</fullName>
    </recommendedName>
</protein>
<dbReference type="GO" id="GO:0005737">
    <property type="term" value="C:cytoplasm"/>
    <property type="evidence" value="ECO:0007669"/>
    <property type="project" value="UniProtKB-SubCell"/>
</dbReference>
<evidence type="ECO:0000256" key="1">
    <source>
        <dbReference type="ARBA" id="ARBA00004496"/>
    </source>
</evidence>
<comment type="similarity">
    <text evidence="2">Belongs to the RecF family.</text>
</comment>
<dbReference type="EMBL" id="CAFBPC010000149">
    <property type="protein sequence ID" value="CAB5007938.1"/>
    <property type="molecule type" value="Genomic_DNA"/>
</dbReference>
<gene>
    <name evidence="10" type="ORF">UFOPK4057_00718</name>
</gene>
<dbReference type="PROSITE" id="PS00618">
    <property type="entry name" value="RECF_2"/>
    <property type="match status" value="1"/>
</dbReference>
<dbReference type="SUPFAM" id="SSF52540">
    <property type="entry name" value="P-loop containing nucleoside triphosphate hydrolases"/>
    <property type="match status" value="1"/>
</dbReference>
<accession>A0A6J7PRQ2</accession>
<evidence type="ECO:0000256" key="6">
    <source>
        <dbReference type="ARBA" id="ARBA00022741"/>
    </source>
</evidence>
<dbReference type="GO" id="GO:0005524">
    <property type="term" value="F:ATP binding"/>
    <property type="evidence" value="ECO:0007669"/>
    <property type="project" value="UniProtKB-KW"/>
</dbReference>
<dbReference type="NCBIfam" id="TIGR00611">
    <property type="entry name" value="recf"/>
    <property type="match status" value="1"/>
</dbReference>
<dbReference type="GO" id="GO:0003697">
    <property type="term" value="F:single-stranded DNA binding"/>
    <property type="evidence" value="ECO:0007669"/>
    <property type="project" value="InterPro"/>
</dbReference>
<name>A0A6J7PRQ2_9ZZZZ</name>
<organism evidence="10">
    <name type="scientific">freshwater metagenome</name>
    <dbReference type="NCBI Taxonomy" id="449393"/>
    <lineage>
        <taxon>unclassified sequences</taxon>
        <taxon>metagenomes</taxon>
        <taxon>ecological metagenomes</taxon>
    </lineage>
</organism>
<evidence type="ECO:0000259" key="9">
    <source>
        <dbReference type="Pfam" id="PF02463"/>
    </source>
</evidence>
<dbReference type="HAMAP" id="MF_00365">
    <property type="entry name" value="RecF"/>
    <property type="match status" value="1"/>
</dbReference>
<dbReference type="GO" id="GO:0000731">
    <property type="term" value="P:DNA synthesis involved in DNA repair"/>
    <property type="evidence" value="ECO:0007669"/>
    <property type="project" value="TreeGrafter"/>
</dbReference>
<evidence type="ECO:0000256" key="4">
    <source>
        <dbReference type="ARBA" id="ARBA00022490"/>
    </source>
</evidence>
<evidence type="ECO:0000256" key="3">
    <source>
        <dbReference type="ARBA" id="ARBA00020170"/>
    </source>
</evidence>
<keyword evidence="6" id="KW-0547">Nucleotide-binding</keyword>
<dbReference type="InterPro" id="IPR018078">
    <property type="entry name" value="DNA-binding_RecF_CS"/>
</dbReference>
<proteinExistence type="inferred from homology"/>
<evidence type="ECO:0000313" key="10">
    <source>
        <dbReference type="EMBL" id="CAB5007938.1"/>
    </source>
</evidence>
<evidence type="ECO:0000256" key="2">
    <source>
        <dbReference type="ARBA" id="ARBA00008016"/>
    </source>
</evidence>
<feature type="domain" description="RecF/RecN/SMC N-terminal" evidence="9">
    <location>
        <begin position="3"/>
        <end position="326"/>
    </location>
</feature>
<comment type="subcellular location">
    <subcellularLocation>
        <location evidence="1">Cytoplasm</location>
    </subcellularLocation>
</comment>
<evidence type="ECO:0000256" key="5">
    <source>
        <dbReference type="ARBA" id="ARBA00022705"/>
    </source>
</evidence>
<reference evidence="10" key="1">
    <citation type="submission" date="2020-05" db="EMBL/GenBank/DDBJ databases">
        <authorList>
            <person name="Chiriac C."/>
            <person name="Salcher M."/>
            <person name="Ghai R."/>
            <person name="Kavagutti S V."/>
        </authorList>
    </citation>
    <scope>NUCLEOTIDE SEQUENCE</scope>
</reference>